<dbReference type="RefSeq" id="XP_001020113.1">
    <property type="nucleotide sequence ID" value="XM_001020113.3"/>
</dbReference>
<feature type="transmembrane region" description="Helical" evidence="1">
    <location>
        <begin position="287"/>
        <end position="307"/>
    </location>
</feature>
<feature type="transmembrane region" description="Helical" evidence="1">
    <location>
        <begin position="223"/>
        <end position="242"/>
    </location>
</feature>
<evidence type="ECO:0000256" key="1">
    <source>
        <dbReference type="SAM" id="Phobius"/>
    </source>
</evidence>
<feature type="transmembrane region" description="Helical" evidence="1">
    <location>
        <begin position="254"/>
        <end position="275"/>
    </location>
</feature>
<proteinExistence type="predicted"/>
<keyword evidence="1 2" id="KW-0812">Transmembrane</keyword>
<dbReference type="HOGENOM" id="CLU_761834_0_0_1"/>
<reference evidence="3" key="1">
    <citation type="journal article" date="2006" name="PLoS Biol.">
        <title>Macronuclear genome sequence of the ciliate Tetrahymena thermophila, a model eukaryote.</title>
        <authorList>
            <person name="Eisen J.A."/>
            <person name="Coyne R.S."/>
            <person name="Wu M."/>
            <person name="Wu D."/>
            <person name="Thiagarajan M."/>
            <person name="Wortman J.R."/>
            <person name="Badger J.H."/>
            <person name="Ren Q."/>
            <person name="Amedeo P."/>
            <person name="Jones K.M."/>
            <person name="Tallon L.J."/>
            <person name="Delcher A.L."/>
            <person name="Salzberg S.L."/>
            <person name="Silva J.C."/>
            <person name="Haas B.J."/>
            <person name="Majoros W.H."/>
            <person name="Farzad M."/>
            <person name="Carlton J.M."/>
            <person name="Smith R.K. Jr."/>
            <person name="Garg J."/>
            <person name="Pearlman R.E."/>
            <person name="Karrer K.M."/>
            <person name="Sun L."/>
            <person name="Manning G."/>
            <person name="Elde N.C."/>
            <person name="Turkewitz A.P."/>
            <person name="Asai D.J."/>
            <person name="Wilkes D.E."/>
            <person name="Wang Y."/>
            <person name="Cai H."/>
            <person name="Collins K."/>
            <person name="Stewart B.A."/>
            <person name="Lee S.R."/>
            <person name="Wilamowska K."/>
            <person name="Weinberg Z."/>
            <person name="Ruzzo W.L."/>
            <person name="Wloga D."/>
            <person name="Gaertig J."/>
            <person name="Frankel J."/>
            <person name="Tsao C.-C."/>
            <person name="Gorovsky M.A."/>
            <person name="Keeling P.J."/>
            <person name="Waller R.F."/>
            <person name="Patron N.J."/>
            <person name="Cherry J.M."/>
            <person name="Stover N.A."/>
            <person name="Krieger C.J."/>
            <person name="del Toro C."/>
            <person name="Ryder H.F."/>
            <person name="Williamson S.C."/>
            <person name="Barbeau R.A."/>
            <person name="Hamilton E.P."/>
            <person name="Orias E."/>
        </authorList>
    </citation>
    <scope>NUCLEOTIDE SEQUENCE [LARGE SCALE GENOMIC DNA]</scope>
    <source>
        <strain evidence="3">SB210</strain>
    </source>
</reference>
<accession>I7MFG7</accession>
<keyword evidence="3" id="KW-1185">Reference proteome</keyword>
<dbReference type="EMBL" id="GG662634">
    <property type="protein sequence ID" value="EAR99868.1"/>
    <property type="molecule type" value="Genomic_DNA"/>
</dbReference>
<evidence type="ECO:0000313" key="2">
    <source>
        <dbReference type="EMBL" id="EAR99868.1"/>
    </source>
</evidence>
<dbReference type="AlphaFoldDB" id="I7MFG7"/>
<feature type="transmembrane region" description="Helical" evidence="1">
    <location>
        <begin position="319"/>
        <end position="340"/>
    </location>
</feature>
<evidence type="ECO:0000313" key="3">
    <source>
        <dbReference type="Proteomes" id="UP000009168"/>
    </source>
</evidence>
<dbReference type="Proteomes" id="UP000009168">
    <property type="component" value="Unassembled WGS sequence"/>
</dbReference>
<name>I7MFG7_TETTS</name>
<dbReference type="KEGG" id="tet:TTHERM_00661490"/>
<keyword evidence="1" id="KW-1133">Transmembrane helix</keyword>
<dbReference type="InParanoid" id="I7MFG7"/>
<sequence length="364" mass="42548">MSCTVELHYIPRVNVNEEIKSLQESDVQQRIEQNIQIDQAAENEKQKTNASEQNNAEIRIEIDPIENQQNQDQVLEQPQLKQEKCISIETEPQNVVTEMASLPFQNITKQTQKEFEDLVDYDKSSNAKSKYLVFREININTQQIQETSSKIKKSSNLQGLTFSNFSDFKLAQKKAMLKSVLESIDTTQVAQPEQLKREFVNSDYYRAIEIFSNKFQNLYRWNIFLLIFQNLLIQAAFVIGFVKYYSRDSSKDQLIELIIILCIALSVVTELFLIYRSKYFLQKEGNDYLFIIAALVQAFAGIVAVSFEMNESSAQIATLAYLLYLLSYMFYILFLIVRILPRFEFLKDTFFNFIYTEPQPQKRN</sequence>
<gene>
    <name evidence="2" type="ORF">TTHERM_00661490</name>
</gene>
<protein>
    <submittedName>
        <fullName evidence="2">Transmembrane protein, putative</fullName>
    </submittedName>
</protein>
<dbReference type="GeneID" id="7835933"/>
<keyword evidence="1" id="KW-0472">Membrane</keyword>
<organism evidence="2 3">
    <name type="scientific">Tetrahymena thermophila (strain SB210)</name>
    <dbReference type="NCBI Taxonomy" id="312017"/>
    <lineage>
        <taxon>Eukaryota</taxon>
        <taxon>Sar</taxon>
        <taxon>Alveolata</taxon>
        <taxon>Ciliophora</taxon>
        <taxon>Intramacronucleata</taxon>
        <taxon>Oligohymenophorea</taxon>
        <taxon>Hymenostomatida</taxon>
        <taxon>Tetrahymenina</taxon>
        <taxon>Tetrahymenidae</taxon>
        <taxon>Tetrahymena</taxon>
    </lineage>
</organism>